<evidence type="ECO:0000256" key="2">
    <source>
        <dbReference type="ARBA" id="ARBA00022723"/>
    </source>
</evidence>
<dbReference type="InterPro" id="IPR051452">
    <property type="entry name" value="Diverse_Oxidoreductases"/>
</dbReference>
<dbReference type="InterPro" id="IPR002888">
    <property type="entry name" value="2Fe-2S-bd"/>
</dbReference>
<reference evidence="9" key="1">
    <citation type="submission" date="2016-10" db="EMBL/GenBank/DDBJ databases">
        <authorList>
            <person name="Varghese N."/>
            <person name="Submissions S."/>
        </authorList>
    </citation>
    <scope>NUCLEOTIDE SEQUENCE [LARGE SCALE GENOMIC DNA]</scope>
    <source>
        <strain evidence="9">UNC178MFTsu3.1</strain>
    </source>
</reference>
<dbReference type="PANTHER" id="PTHR44379">
    <property type="entry name" value="OXIDOREDUCTASE WITH IRON-SULFUR SUBUNIT"/>
    <property type="match status" value="1"/>
</dbReference>
<feature type="region of interest" description="Disordered" evidence="6">
    <location>
        <begin position="1"/>
        <end position="23"/>
    </location>
</feature>
<dbReference type="GO" id="GO:0016491">
    <property type="term" value="F:oxidoreductase activity"/>
    <property type="evidence" value="ECO:0007669"/>
    <property type="project" value="UniProtKB-KW"/>
</dbReference>
<evidence type="ECO:0000256" key="4">
    <source>
        <dbReference type="ARBA" id="ARBA00023004"/>
    </source>
</evidence>
<dbReference type="Gene3D" id="1.10.150.120">
    <property type="entry name" value="[2Fe-2S]-binding domain"/>
    <property type="match status" value="1"/>
</dbReference>
<dbReference type="AlphaFoldDB" id="A0A1I2AJZ4"/>
<evidence type="ECO:0000256" key="3">
    <source>
        <dbReference type="ARBA" id="ARBA00023002"/>
    </source>
</evidence>
<dbReference type="SUPFAM" id="SSF54292">
    <property type="entry name" value="2Fe-2S ferredoxin-like"/>
    <property type="match status" value="1"/>
</dbReference>
<dbReference type="PANTHER" id="PTHR44379:SF2">
    <property type="entry name" value="BLR6218 PROTEIN"/>
    <property type="match status" value="1"/>
</dbReference>
<dbReference type="Proteomes" id="UP000199477">
    <property type="component" value="Unassembled WGS sequence"/>
</dbReference>
<name>A0A1I2AJZ4_9GAMM</name>
<accession>A0A1I2AJZ4</accession>
<organism evidence="8 9">
    <name type="scientific">Dyella marensis</name>
    <dbReference type="NCBI Taxonomy" id="500610"/>
    <lineage>
        <taxon>Bacteria</taxon>
        <taxon>Pseudomonadati</taxon>
        <taxon>Pseudomonadota</taxon>
        <taxon>Gammaproteobacteria</taxon>
        <taxon>Lysobacterales</taxon>
        <taxon>Rhodanobacteraceae</taxon>
        <taxon>Dyella</taxon>
    </lineage>
</organism>
<dbReference type="PROSITE" id="PS00197">
    <property type="entry name" value="2FE2S_FER_1"/>
    <property type="match status" value="1"/>
</dbReference>
<keyword evidence="9" id="KW-1185">Reference proteome</keyword>
<dbReference type="STRING" id="500610.SAMN02799615_01059"/>
<keyword evidence="5" id="KW-0411">Iron-sulfur</keyword>
<dbReference type="Pfam" id="PF00111">
    <property type="entry name" value="Fer2"/>
    <property type="match status" value="1"/>
</dbReference>
<evidence type="ECO:0000256" key="1">
    <source>
        <dbReference type="ARBA" id="ARBA00022714"/>
    </source>
</evidence>
<dbReference type="SUPFAM" id="SSF47741">
    <property type="entry name" value="CO dehydrogenase ISP C-domain like"/>
    <property type="match status" value="1"/>
</dbReference>
<dbReference type="InterPro" id="IPR036010">
    <property type="entry name" value="2Fe-2S_ferredoxin-like_sf"/>
</dbReference>
<dbReference type="GO" id="GO:0046872">
    <property type="term" value="F:metal ion binding"/>
    <property type="evidence" value="ECO:0007669"/>
    <property type="project" value="UniProtKB-KW"/>
</dbReference>
<sequence length="183" mass="19362">MSANPSRLPIDAPDTAAAPEPGPKGCAMRLSVNGQSRAIQADPDTPLLRVLRQELGLTGAGFACTNGRCSACTVHVNDRPTRACRVPVYLVQGTEVVTIEGLAAREGLPPGQLHAVQRAWIEYGVPPCPCQSGMIMAATALLMDKPDPSPAEIEAALCLDCGCGARPHVLRAIRSLAERMRSW</sequence>
<dbReference type="PROSITE" id="PS51085">
    <property type="entry name" value="2FE2S_FER_2"/>
    <property type="match status" value="1"/>
</dbReference>
<gene>
    <name evidence="8" type="ORF">SAMN02799615_01059</name>
</gene>
<evidence type="ECO:0000313" key="9">
    <source>
        <dbReference type="Proteomes" id="UP000199477"/>
    </source>
</evidence>
<keyword evidence="1" id="KW-0001">2Fe-2S</keyword>
<keyword evidence="4" id="KW-0408">Iron</keyword>
<dbReference type="Gene3D" id="3.10.20.30">
    <property type="match status" value="1"/>
</dbReference>
<dbReference type="Pfam" id="PF01799">
    <property type="entry name" value="Fer2_2"/>
    <property type="match status" value="1"/>
</dbReference>
<dbReference type="InterPro" id="IPR036884">
    <property type="entry name" value="2Fe-2S-bd_dom_sf"/>
</dbReference>
<dbReference type="InterPro" id="IPR012675">
    <property type="entry name" value="Beta-grasp_dom_sf"/>
</dbReference>
<dbReference type="GO" id="GO:0051537">
    <property type="term" value="F:2 iron, 2 sulfur cluster binding"/>
    <property type="evidence" value="ECO:0007669"/>
    <property type="project" value="UniProtKB-KW"/>
</dbReference>
<evidence type="ECO:0000259" key="7">
    <source>
        <dbReference type="PROSITE" id="PS51085"/>
    </source>
</evidence>
<dbReference type="InterPro" id="IPR006058">
    <property type="entry name" value="2Fe2S_fd_BS"/>
</dbReference>
<proteinExistence type="predicted"/>
<dbReference type="CDD" id="cd00207">
    <property type="entry name" value="fer2"/>
    <property type="match status" value="1"/>
</dbReference>
<evidence type="ECO:0000313" key="8">
    <source>
        <dbReference type="EMBL" id="SFE44291.1"/>
    </source>
</evidence>
<dbReference type="InterPro" id="IPR001041">
    <property type="entry name" value="2Fe-2S_ferredoxin-type"/>
</dbReference>
<keyword evidence="2" id="KW-0479">Metal-binding</keyword>
<keyword evidence="3" id="KW-0560">Oxidoreductase</keyword>
<dbReference type="RefSeq" id="WP_197022885.1">
    <property type="nucleotide sequence ID" value="NZ_FONH01000002.1"/>
</dbReference>
<feature type="domain" description="2Fe-2S ferredoxin-type" evidence="7">
    <location>
        <begin position="26"/>
        <end position="102"/>
    </location>
</feature>
<protein>
    <submittedName>
        <fullName evidence="8">Isoquinoline 1-oxidoreductase, alpha subunit</fullName>
    </submittedName>
</protein>
<dbReference type="EMBL" id="FONH01000002">
    <property type="protein sequence ID" value="SFE44291.1"/>
    <property type="molecule type" value="Genomic_DNA"/>
</dbReference>
<evidence type="ECO:0000256" key="5">
    <source>
        <dbReference type="ARBA" id="ARBA00023014"/>
    </source>
</evidence>
<evidence type="ECO:0000256" key="6">
    <source>
        <dbReference type="SAM" id="MobiDB-lite"/>
    </source>
</evidence>